<dbReference type="InterPro" id="IPR029063">
    <property type="entry name" value="SAM-dependent_MTases_sf"/>
</dbReference>
<reference evidence="1 2" key="1">
    <citation type="submission" date="2015-03" db="EMBL/GenBank/DDBJ databases">
        <title>Draft genome sequence of Luteibacter yeojuensis strain SU11.</title>
        <authorList>
            <person name="Sulaiman J."/>
            <person name="Priya K."/>
            <person name="Chan K.-G."/>
        </authorList>
    </citation>
    <scope>NUCLEOTIDE SEQUENCE [LARGE SCALE GENOMIC DNA]</scope>
    <source>
        <strain evidence="1 2">SU11</strain>
    </source>
</reference>
<gene>
    <name evidence="1" type="ORF">VI08_15030</name>
</gene>
<dbReference type="Proteomes" id="UP000033651">
    <property type="component" value="Unassembled WGS sequence"/>
</dbReference>
<sequence length="252" mass="28532">MQEAQYTRRFFAHTALTHHIYRGVFPTFAAAQASIPPTRTAGYDNAESADLYRERTRRVYINDYPMILWLGRFLEQGARRIFDIGGHIGIAYYAYQRFLTYPAGLTWTVQDVPAVNAAGTRWAADHDKARRLAFADDLAGADGCDVLFAAGSLQYLDYTLADAIAAMPRRPRFLLLNSVPVHPSQSYFTVQNIGVACCPYRVTAERDFLGSLSALGYELQDRWENPQRHCTVPFHPELSLDRYFGFAFRLAA</sequence>
<dbReference type="Gene3D" id="3.40.50.150">
    <property type="entry name" value="Vaccinia Virus protein VP39"/>
    <property type="match status" value="1"/>
</dbReference>
<dbReference type="EMBL" id="JZRB01000032">
    <property type="protein sequence ID" value="KJV30438.1"/>
    <property type="molecule type" value="Genomic_DNA"/>
</dbReference>
<evidence type="ECO:0000313" key="1">
    <source>
        <dbReference type="EMBL" id="KJV30438.1"/>
    </source>
</evidence>
<name>A0A0F3KGU6_9GAMM</name>
<dbReference type="InterPro" id="IPR027612">
    <property type="entry name" value="Put_MTase_LIC12133"/>
</dbReference>
<accession>A0A0F3KGU6</accession>
<dbReference type="PATRIC" id="fig|345309.4.peg.2610"/>
<dbReference type="NCBIfam" id="TIGR04325">
    <property type="entry name" value="MTase_LIC12133"/>
    <property type="match status" value="1"/>
</dbReference>
<proteinExistence type="predicted"/>
<dbReference type="AlphaFoldDB" id="A0A0F3KGU6"/>
<keyword evidence="2" id="KW-1185">Reference proteome</keyword>
<evidence type="ECO:0000313" key="2">
    <source>
        <dbReference type="Proteomes" id="UP000033651"/>
    </source>
</evidence>
<comment type="caution">
    <text evidence="1">The sequence shown here is derived from an EMBL/GenBank/DDBJ whole genome shotgun (WGS) entry which is preliminary data.</text>
</comment>
<protein>
    <submittedName>
        <fullName evidence="1">Uncharacterized protein</fullName>
    </submittedName>
</protein>
<organism evidence="1 2">
    <name type="scientific">Luteibacter yeojuensis</name>
    <dbReference type="NCBI Taxonomy" id="345309"/>
    <lineage>
        <taxon>Bacteria</taxon>
        <taxon>Pseudomonadati</taxon>
        <taxon>Pseudomonadota</taxon>
        <taxon>Gammaproteobacteria</taxon>
        <taxon>Lysobacterales</taxon>
        <taxon>Rhodanobacteraceae</taxon>
        <taxon>Luteibacter</taxon>
    </lineage>
</organism>